<feature type="compositionally biased region" description="Low complexity" evidence="15">
    <location>
        <begin position="239"/>
        <end position="250"/>
    </location>
</feature>
<comment type="catalytic activity">
    <reaction evidence="1">
        <text>S-ubiquitinyl-[E2 ubiquitin-conjugating enzyme]-L-cysteine + [acceptor protein]-L-lysine = [E2 ubiquitin-conjugating enzyme]-L-cysteine + N(6)-ubiquitinyl-[acceptor protein]-L-lysine.</text>
        <dbReference type="EC" id="2.3.2.27"/>
    </reaction>
</comment>
<dbReference type="SMART" id="SM00184">
    <property type="entry name" value="RING"/>
    <property type="match status" value="1"/>
</dbReference>
<keyword evidence="9" id="KW-0833">Ubl conjugation pathway</keyword>
<feature type="domain" description="RING-type" evidence="18">
    <location>
        <begin position="136"/>
        <end position="178"/>
    </location>
</feature>
<keyword evidence="6 16" id="KW-0812">Transmembrane</keyword>
<feature type="region of interest" description="Disordered" evidence="15">
    <location>
        <begin position="217"/>
        <end position="280"/>
    </location>
</feature>
<protein>
    <recommendedName>
        <fullName evidence="4">RING-type E3 ubiquitin transferase</fullName>
        <ecNumber evidence="4">2.3.2.27</ecNumber>
    </recommendedName>
</protein>
<evidence type="ECO:0000256" key="5">
    <source>
        <dbReference type="ARBA" id="ARBA00022679"/>
    </source>
</evidence>
<feature type="signal peptide" evidence="17">
    <location>
        <begin position="1"/>
        <end position="36"/>
    </location>
</feature>
<dbReference type="SUPFAM" id="SSF57850">
    <property type="entry name" value="RING/U-box"/>
    <property type="match status" value="1"/>
</dbReference>
<dbReference type="KEGG" id="mnt:21408745"/>
<dbReference type="OrthoDB" id="8062037at2759"/>
<dbReference type="eggNOG" id="KOG0800">
    <property type="taxonomic scope" value="Eukaryota"/>
</dbReference>
<accession>W9RII7</accession>
<feature type="compositionally biased region" description="Basic and acidic residues" evidence="15">
    <location>
        <begin position="217"/>
        <end position="227"/>
    </location>
</feature>
<sequence>MAIWPEPQTTIIMKKATIMIFLLIMISLASPEKAAAQILSPPPPDYSQGQPTVDFRMAIVMVLLVSVFFILGFLSVYTRQCAQDRFRGRLDLGFGPSSPGWATGARGLDPDNIETFPTFVYKTVKGHKIGKGSLECAVCLNEFEDSETLRLIPKCDHVFHLDCIDVWLVSHATCPVCRANLIPKPGEVHHTLAEILHPVDDPVRPDHVSVNIEEPSRPDREMAIRDEESPEVGLIGGANRNQNRPSRSRSTGFGPRRSRSTGWRLGGMFPRSNSTGHLIGRRGGSHERFPLRLPADVRNQLVNSSLERAKSTGAGLPRVGSARRGYRSGSRKDGFSYYERFEPEARADRWVFSVVPPFVSRTGSVRSSKDVGGDDVVPRPKAASSEHEKPPLDRPFVGKDDVGERSSDPLRPDNHV</sequence>
<keyword evidence="11 16" id="KW-1133">Transmembrane helix</keyword>
<comment type="pathway">
    <text evidence="3">Protein modification; protein ubiquitination.</text>
</comment>
<evidence type="ECO:0000313" key="20">
    <source>
        <dbReference type="Proteomes" id="UP000030645"/>
    </source>
</evidence>
<dbReference type="PANTHER" id="PTHR14155">
    <property type="entry name" value="RING FINGER DOMAIN-CONTAINING"/>
    <property type="match status" value="1"/>
</dbReference>
<keyword evidence="10" id="KW-0862">Zinc</keyword>
<dbReference type="Gene3D" id="3.30.40.10">
    <property type="entry name" value="Zinc/RING finger domain, C3HC4 (zinc finger)"/>
    <property type="match status" value="1"/>
</dbReference>
<proteinExistence type="inferred from homology"/>
<evidence type="ECO:0000256" key="16">
    <source>
        <dbReference type="SAM" id="Phobius"/>
    </source>
</evidence>
<evidence type="ECO:0000256" key="4">
    <source>
        <dbReference type="ARBA" id="ARBA00012483"/>
    </source>
</evidence>
<dbReference type="CDD" id="cd16461">
    <property type="entry name" value="RING-H2_EL5-like"/>
    <property type="match status" value="1"/>
</dbReference>
<evidence type="ECO:0000256" key="11">
    <source>
        <dbReference type="ARBA" id="ARBA00022989"/>
    </source>
</evidence>
<dbReference type="InterPro" id="IPR013083">
    <property type="entry name" value="Znf_RING/FYVE/PHD"/>
</dbReference>
<evidence type="ECO:0000256" key="8">
    <source>
        <dbReference type="ARBA" id="ARBA00022771"/>
    </source>
</evidence>
<feature type="region of interest" description="Disordered" evidence="15">
    <location>
        <begin position="309"/>
        <end position="333"/>
    </location>
</feature>
<reference evidence="20" key="1">
    <citation type="submission" date="2013-01" db="EMBL/GenBank/DDBJ databases">
        <title>Draft Genome Sequence of a Mulberry Tree, Morus notabilis C.K. Schneid.</title>
        <authorList>
            <person name="He N."/>
            <person name="Zhao S."/>
        </authorList>
    </citation>
    <scope>NUCLEOTIDE SEQUENCE</scope>
</reference>
<keyword evidence="20" id="KW-1185">Reference proteome</keyword>
<evidence type="ECO:0000256" key="6">
    <source>
        <dbReference type="ARBA" id="ARBA00022692"/>
    </source>
</evidence>
<gene>
    <name evidence="19" type="ORF">L484_026076</name>
</gene>
<dbReference type="GO" id="GO:0061630">
    <property type="term" value="F:ubiquitin protein ligase activity"/>
    <property type="evidence" value="ECO:0007669"/>
    <property type="project" value="UniProtKB-EC"/>
</dbReference>
<keyword evidence="12 16" id="KW-0472">Membrane</keyword>
<feature type="compositionally biased region" description="Basic and acidic residues" evidence="15">
    <location>
        <begin position="367"/>
        <end position="416"/>
    </location>
</feature>
<evidence type="ECO:0000256" key="13">
    <source>
        <dbReference type="ARBA" id="ARBA00024209"/>
    </source>
</evidence>
<keyword evidence="5" id="KW-0808">Transferase</keyword>
<evidence type="ECO:0000256" key="14">
    <source>
        <dbReference type="PROSITE-ProRule" id="PRU00175"/>
    </source>
</evidence>
<evidence type="ECO:0000256" key="7">
    <source>
        <dbReference type="ARBA" id="ARBA00022723"/>
    </source>
</evidence>
<feature type="transmembrane region" description="Helical" evidence="16">
    <location>
        <begin position="55"/>
        <end position="77"/>
    </location>
</feature>
<evidence type="ECO:0000256" key="10">
    <source>
        <dbReference type="ARBA" id="ARBA00022833"/>
    </source>
</evidence>
<feature type="region of interest" description="Disordered" evidence="15">
    <location>
        <begin position="362"/>
        <end position="416"/>
    </location>
</feature>
<dbReference type="PROSITE" id="PS50089">
    <property type="entry name" value="ZF_RING_2"/>
    <property type="match status" value="1"/>
</dbReference>
<organism evidence="19 20">
    <name type="scientific">Morus notabilis</name>
    <dbReference type="NCBI Taxonomy" id="981085"/>
    <lineage>
        <taxon>Eukaryota</taxon>
        <taxon>Viridiplantae</taxon>
        <taxon>Streptophyta</taxon>
        <taxon>Embryophyta</taxon>
        <taxon>Tracheophyta</taxon>
        <taxon>Spermatophyta</taxon>
        <taxon>Magnoliopsida</taxon>
        <taxon>eudicotyledons</taxon>
        <taxon>Gunneridae</taxon>
        <taxon>Pentapetalae</taxon>
        <taxon>rosids</taxon>
        <taxon>fabids</taxon>
        <taxon>Rosales</taxon>
        <taxon>Moraceae</taxon>
        <taxon>Moreae</taxon>
        <taxon>Morus</taxon>
    </lineage>
</organism>
<evidence type="ECO:0000256" key="12">
    <source>
        <dbReference type="ARBA" id="ARBA00023136"/>
    </source>
</evidence>
<evidence type="ECO:0000256" key="9">
    <source>
        <dbReference type="ARBA" id="ARBA00022786"/>
    </source>
</evidence>
<dbReference type="Pfam" id="PF13639">
    <property type="entry name" value="zf-RING_2"/>
    <property type="match status" value="1"/>
</dbReference>
<comment type="subcellular location">
    <subcellularLocation>
        <location evidence="2">Membrane</location>
        <topology evidence="2">Single-pass membrane protein</topology>
    </subcellularLocation>
</comment>
<keyword evidence="8 14" id="KW-0863">Zinc-finger</keyword>
<evidence type="ECO:0000256" key="1">
    <source>
        <dbReference type="ARBA" id="ARBA00000900"/>
    </source>
</evidence>
<comment type="similarity">
    <text evidence="13">Belongs to the RING-type zinc finger family. ATL subfamily.</text>
</comment>
<dbReference type="AlphaFoldDB" id="W9RII7"/>
<dbReference type="EC" id="2.3.2.27" evidence="4"/>
<dbReference type="InterPro" id="IPR053238">
    <property type="entry name" value="RING-H2_zinc_finger"/>
</dbReference>
<evidence type="ECO:0000256" key="2">
    <source>
        <dbReference type="ARBA" id="ARBA00004167"/>
    </source>
</evidence>
<evidence type="ECO:0000313" key="19">
    <source>
        <dbReference type="EMBL" id="EXB75600.1"/>
    </source>
</evidence>
<dbReference type="Proteomes" id="UP000030645">
    <property type="component" value="Unassembled WGS sequence"/>
</dbReference>
<feature type="chain" id="PRO_5004928367" description="RING-type E3 ubiquitin transferase" evidence="17">
    <location>
        <begin position="37"/>
        <end position="416"/>
    </location>
</feature>
<dbReference type="EMBL" id="KE344683">
    <property type="protein sequence ID" value="EXB75600.1"/>
    <property type="molecule type" value="Genomic_DNA"/>
</dbReference>
<dbReference type="FunFam" id="3.30.40.10:FF:000187">
    <property type="entry name" value="E3 ubiquitin-protein ligase ATL6"/>
    <property type="match status" value="1"/>
</dbReference>
<dbReference type="PANTHER" id="PTHR14155:SF583">
    <property type="entry name" value="RING-TYPE DOMAIN-CONTAINING PROTEIN"/>
    <property type="match status" value="1"/>
</dbReference>
<evidence type="ECO:0000256" key="3">
    <source>
        <dbReference type="ARBA" id="ARBA00004906"/>
    </source>
</evidence>
<evidence type="ECO:0000256" key="17">
    <source>
        <dbReference type="SAM" id="SignalP"/>
    </source>
</evidence>
<keyword evidence="17" id="KW-0732">Signal</keyword>
<evidence type="ECO:0000259" key="18">
    <source>
        <dbReference type="PROSITE" id="PS50089"/>
    </source>
</evidence>
<evidence type="ECO:0000256" key="15">
    <source>
        <dbReference type="SAM" id="MobiDB-lite"/>
    </source>
</evidence>
<name>W9RII7_9ROSA</name>
<dbReference type="InterPro" id="IPR001841">
    <property type="entry name" value="Znf_RING"/>
</dbReference>
<keyword evidence="7" id="KW-0479">Metal-binding</keyword>
<dbReference type="GO" id="GO:0008270">
    <property type="term" value="F:zinc ion binding"/>
    <property type="evidence" value="ECO:0007669"/>
    <property type="project" value="UniProtKB-KW"/>
</dbReference>
<dbReference type="GO" id="GO:0016020">
    <property type="term" value="C:membrane"/>
    <property type="evidence" value="ECO:0007669"/>
    <property type="project" value="UniProtKB-SubCell"/>
</dbReference>